<sequence>MLSTAPHLPLELYDKIISELHSNTDSDTLKSLALSCRSLVTPSQKLLFSHIILRSPHTKCCSRMAQFGGTSSAFKILLELSPHISHNVRFLAIFDDPHRSLSESDEMSCPIHLTTNWFPHDEDLHFCLSAVQKLEAFTFTYASTSVPEPPSWDEVSPTLVCAIRRLLQLPSLIYVDLQHSPILSLLKGTGSTIKHLVMHRVYANPVIEASLTPIIPPPTYLESLCIEEFCQMDVLVPILLGLGESYRTISLYKLKKLPVTLEVNQSLIKVHQNLQRILEECKDSLQEFILAPSIDVIASPMNAVSFIDRFREPLDLSILKSLKQFITYLEFSNSIDGIYDSMPWFINLLRCGCADYPSLANITCYLDINYKTRNGRYHFVMARNSGLST</sequence>
<dbReference type="EMBL" id="MU157868">
    <property type="protein sequence ID" value="KAF9526743.1"/>
    <property type="molecule type" value="Genomic_DNA"/>
</dbReference>
<organism evidence="1 2">
    <name type="scientific">Crepidotus variabilis</name>
    <dbReference type="NCBI Taxonomy" id="179855"/>
    <lineage>
        <taxon>Eukaryota</taxon>
        <taxon>Fungi</taxon>
        <taxon>Dikarya</taxon>
        <taxon>Basidiomycota</taxon>
        <taxon>Agaricomycotina</taxon>
        <taxon>Agaricomycetes</taxon>
        <taxon>Agaricomycetidae</taxon>
        <taxon>Agaricales</taxon>
        <taxon>Agaricineae</taxon>
        <taxon>Crepidotaceae</taxon>
        <taxon>Crepidotus</taxon>
    </lineage>
</organism>
<reference evidence="1" key="1">
    <citation type="submission" date="2020-11" db="EMBL/GenBank/DDBJ databases">
        <authorList>
            <consortium name="DOE Joint Genome Institute"/>
            <person name="Ahrendt S."/>
            <person name="Riley R."/>
            <person name="Andreopoulos W."/>
            <person name="Labutti K."/>
            <person name="Pangilinan J."/>
            <person name="Ruiz-Duenas F.J."/>
            <person name="Barrasa J.M."/>
            <person name="Sanchez-Garcia M."/>
            <person name="Camarero S."/>
            <person name="Miyauchi S."/>
            <person name="Serrano A."/>
            <person name="Linde D."/>
            <person name="Babiker R."/>
            <person name="Drula E."/>
            <person name="Ayuso-Fernandez I."/>
            <person name="Pacheco R."/>
            <person name="Padilla G."/>
            <person name="Ferreira P."/>
            <person name="Barriuso J."/>
            <person name="Kellner H."/>
            <person name="Castanera R."/>
            <person name="Alfaro M."/>
            <person name="Ramirez L."/>
            <person name="Pisabarro A.G."/>
            <person name="Kuo A."/>
            <person name="Tritt A."/>
            <person name="Lipzen A."/>
            <person name="He G."/>
            <person name="Yan M."/>
            <person name="Ng V."/>
            <person name="Cullen D."/>
            <person name="Martin F."/>
            <person name="Rosso M.-N."/>
            <person name="Henrissat B."/>
            <person name="Hibbett D."/>
            <person name="Martinez A.T."/>
            <person name="Grigoriev I.V."/>
        </authorList>
    </citation>
    <scope>NUCLEOTIDE SEQUENCE</scope>
    <source>
        <strain evidence="1">CBS 506.95</strain>
    </source>
</reference>
<protein>
    <recommendedName>
        <fullName evidence="3">F-box domain-containing protein</fullName>
    </recommendedName>
</protein>
<dbReference type="Proteomes" id="UP000807306">
    <property type="component" value="Unassembled WGS sequence"/>
</dbReference>
<keyword evidence="2" id="KW-1185">Reference proteome</keyword>
<accession>A0A9P6JNE9</accession>
<dbReference type="OrthoDB" id="3069231at2759"/>
<proteinExistence type="predicted"/>
<evidence type="ECO:0008006" key="3">
    <source>
        <dbReference type="Google" id="ProtNLM"/>
    </source>
</evidence>
<name>A0A9P6JNE9_9AGAR</name>
<evidence type="ECO:0000313" key="1">
    <source>
        <dbReference type="EMBL" id="KAF9526743.1"/>
    </source>
</evidence>
<dbReference type="AlphaFoldDB" id="A0A9P6JNE9"/>
<gene>
    <name evidence="1" type="ORF">CPB83DRAFT_908202</name>
</gene>
<evidence type="ECO:0000313" key="2">
    <source>
        <dbReference type="Proteomes" id="UP000807306"/>
    </source>
</evidence>
<comment type="caution">
    <text evidence="1">The sequence shown here is derived from an EMBL/GenBank/DDBJ whole genome shotgun (WGS) entry which is preliminary data.</text>
</comment>